<gene>
    <name evidence="1" type="ORF">PF021_05820</name>
</gene>
<protein>
    <submittedName>
        <fullName evidence="1">Uncharacterized protein</fullName>
    </submittedName>
</protein>
<dbReference type="RefSeq" id="WP_271021699.1">
    <property type="nucleotide sequence ID" value="NZ_JAQHXR010000003.1"/>
</dbReference>
<dbReference type="Proteomes" id="UP001210261">
    <property type="component" value="Unassembled WGS sequence"/>
</dbReference>
<keyword evidence="2" id="KW-1185">Reference proteome</keyword>
<evidence type="ECO:0000313" key="2">
    <source>
        <dbReference type="Proteomes" id="UP001210261"/>
    </source>
</evidence>
<organism evidence="1 2">
    <name type="scientific">Helicobacter ibis</name>
    <dbReference type="NCBI Taxonomy" id="2962633"/>
    <lineage>
        <taxon>Bacteria</taxon>
        <taxon>Pseudomonadati</taxon>
        <taxon>Campylobacterota</taxon>
        <taxon>Epsilonproteobacteria</taxon>
        <taxon>Campylobacterales</taxon>
        <taxon>Helicobacteraceae</taxon>
        <taxon>Helicobacter</taxon>
    </lineage>
</organism>
<evidence type="ECO:0000313" key="1">
    <source>
        <dbReference type="EMBL" id="MDA3969193.1"/>
    </source>
</evidence>
<accession>A0ABT4VER7</accession>
<proteinExistence type="predicted"/>
<comment type="caution">
    <text evidence="1">The sequence shown here is derived from an EMBL/GenBank/DDBJ whole genome shotgun (WGS) entry which is preliminary data.</text>
</comment>
<reference evidence="1 2" key="1">
    <citation type="submission" date="2023-01" db="EMBL/GenBank/DDBJ databases">
        <title>Description of Helicobacter ibis sp. nov. isolated from faecal droppings of black-faced ibis (Theristicus melanopis).</title>
        <authorList>
            <person name="Lopez-Cantillo M."/>
            <person name="Vidal-Veuthey B."/>
            <person name="Mella A."/>
            <person name="De La Haba R."/>
            <person name="Collado L."/>
        </authorList>
    </citation>
    <scope>NUCLEOTIDE SEQUENCE [LARGE SCALE GENOMIC DNA]</scope>
    <source>
        <strain evidence="1 2">A82</strain>
    </source>
</reference>
<name>A0ABT4VER7_9HELI</name>
<sequence>MFFTEFKEACNFELSLNKHLLNMLQSSGIRANLADLHLDEDGIYFTFPNGSTKKIMLYQSKIQEGFFRSNGDPFVHICKCKESEINLNNQDFTAIINYDMKFFIGIYSHRTQIKFYNDKPLSICPQCKITLDKFGSLQKFLVD</sequence>
<dbReference type="EMBL" id="JAQHXR010000003">
    <property type="protein sequence ID" value="MDA3969193.1"/>
    <property type="molecule type" value="Genomic_DNA"/>
</dbReference>